<dbReference type="OrthoDB" id="9078325at2"/>
<dbReference type="AlphaFoldDB" id="A0A370N3H4"/>
<comment type="caution">
    <text evidence="1">The sequence shown here is derived from an EMBL/GenBank/DDBJ whole genome shotgun (WGS) entry which is preliminary data.</text>
</comment>
<proteinExistence type="predicted"/>
<dbReference type="EMBL" id="QHKS01000017">
    <property type="protein sequence ID" value="RDK00156.1"/>
    <property type="molecule type" value="Genomic_DNA"/>
</dbReference>
<sequence>MAKVEMVLQFIENGSNSMTTYQAFVSAANSPHDSLSVIQNGTNVVATISNVAPMMQPVRIMTNGLAATSALIRIVTDWKDSNKKVQTGDVLTVISAAGTIAVTLLVWAEIGPGAAAVVGGLVLAADLQSSFQPYIKSTKIWLGNYMSRLLQVSNPPSVASASLYWSSLGAGSGDMLASYNEILTQKGLFFCLSDKGTVSGGGLFPMGTPVPGSFTQVNEDQYKENYCRYLSVKQGWSDIVSGMDYCKNVKFR</sequence>
<keyword evidence="2" id="KW-1185">Reference proteome</keyword>
<dbReference type="RefSeq" id="WP_115104781.1">
    <property type="nucleotide sequence ID" value="NZ_QHKS01000017.1"/>
</dbReference>
<name>A0A370N3H4_9BURK</name>
<protein>
    <submittedName>
        <fullName evidence="1">Uncharacterized protein</fullName>
    </submittedName>
</protein>
<reference evidence="2" key="1">
    <citation type="submission" date="2018-05" db="EMBL/GenBank/DDBJ databases">
        <authorList>
            <person name="Feng T."/>
        </authorList>
    </citation>
    <scope>NUCLEOTIDE SEQUENCE [LARGE SCALE GENOMIC DNA]</scope>
    <source>
        <strain evidence="2">S27</strain>
    </source>
</reference>
<gene>
    <name evidence="1" type="ORF">DLM46_24490</name>
</gene>
<accession>A0A370N3H4</accession>
<organism evidence="1 2">
    <name type="scientific">Paraburkholderia lacunae</name>
    <dbReference type="NCBI Taxonomy" id="2211104"/>
    <lineage>
        <taxon>Bacteria</taxon>
        <taxon>Pseudomonadati</taxon>
        <taxon>Pseudomonadota</taxon>
        <taxon>Betaproteobacteria</taxon>
        <taxon>Burkholderiales</taxon>
        <taxon>Burkholderiaceae</taxon>
        <taxon>Paraburkholderia</taxon>
    </lineage>
</organism>
<evidence type="ECO:0000313" key="1">
    <source>
        <dbReference type="EMBL" id="RDK00156.1"/>
    </source>
</evidence>
<evidence type="ECO:0000313" key="2">
    <source>
        <dbReference type="Proteomes" id="UP000254875"/>
    </source>
</evidence>
<dbReference type="Proteomes" id="UP000254875">
    <property type="component" value="Unassembled WGS sequence"/>
</dbReference>